<proteinExistence type="predicted"/>
<name>A0AAD5SM92_9FUNG</name>
<dbReference type="PANTHER" id="PTHR15020:SF11">
    <property type="entry name" value="OS06G0360300 PROTEIN"/>
    <property type="match status" value="1"/>
</dbReference>
<dbReference type="AlphaFoldDB" id="A0AAD5SM92"/>
<accession>A0AAD5SM92</accession>
<dbReference type="PANTHER" id="PTHR15020">
    <property type="entry name" value="FLAVIN REDUCTASE-RELATED"/>
    <property type="match status" value="1"/>
</dbReference>
<sequence length="250" mass="27642">MRVLLVGGTGSVGQKVLEELLNRNVEVRAVVRSTASLSPEIKSNPKLELITASLLKLSDEKLQGHVKDCDVVISTLGHRVNWKGIPLLGVWMPPYSLVTLATTRLCTAIQHLPLPHSTKFIQLSTVGIANPSGTDTHVPTTKERLITSIVKPLTPPWKDSASAAAYLANTIGTENRFIEWVAVRPDALVDDTCDEYEVYDSVRHAFYEAEVVGRKNIARFIAELCVNEGVWERWKGKMPVIIDKVQPAKK</sequence>
<dbReference type="InterPro" id="IPR016040">
    <property type="entry name" value="NAD(P)-bd_dom"/>
</dbReference>
<dbReference type="EMBL" id="JADGJD010000198">
    <property type="protein sequence ID" value="KAJ3053568.1"/>
    <property type="molecule type" value="Genomic_DNA"/>
</dbReference>
<dbReference type="SUPFAM" id="SSF51735">
    <property type="entry name" value="NAD(P)-binding Rossmann-fold domains"/>
    <property type="match status" value="1"/>
</dbReference>
<dbReference type="InterPro" id="IPR036291">
    <property type="entry name" value="NAD(P)-bd_dom_sf"/>
</dbReference>
<feature type="domain" description="NAD(P)-binding" evidence="1">
    <location>
        <begin position="7"/>
        <end position="225"/>
    </location>
</feature>
<evidence type="ECO:0000259" key="1">
    <source>
        <dbReference type="Pfam" id="PF13460"/>
    </source>
</evidence>
<organism evidence="2 3">
    <name type="scientific">Rhizophlyctis rosea</name>
    <dbReference type="NCBI Taxonomy" id="64517"/>
    <lineage>
        <taxon>Eukaryota</taxon>
        <taxon>Fungi</taxon>
        <taxon>Fungi incertae sedis</taxon>
        <taxon>Chytridiomycota</taxon>
        <taxon>Chytridiomycota incertae sedis</taxon>
        <taxon>Chytridiomycetes</taxon>
        <taxon>Rhizophlyctidales</taxon>
        <taxon>Rhizophlyctidaceae</taxon>
        <taxon>Rhizophlyctis</taxon>
    </lineage>
</organism>
<dbReference type="Gene3D" id="3.40.50.720">
    <property type="entry name" value="NAD(P)-binding Rossmann-like Domain"/>
    <property type="match status" value="1"/>
</dbReference>
<comment type="caution">
    <text evidence="2">The sequence shown here is derived from an EMBL/GenBank/DDBJ whole genome shotgun (WGS) entry which is preliminary data.</text>
</comment>
<protein>
    <recommendedName>
        <fullName evidence="1">NAD(P)-binding domain-containing protein</fullName>
    </recommendedName>
</protein>
<evidence type="ECO:0000313" key="2">
    <source>
        <dbReference type="EMBL" id="KAJ3053568.1"/>
    </source>
</evidence>
<gene>
    <name evidence="2" type="ORF">HK097_003945</name>
</gene>
<reference evidence="2" key="1">
    <citation type="submission" date="2020-05" db="EMBL/GenBank/DDBJ databases">
        <title>Phylogenomic resolution of chytrid fungi.</title>
        <authorList>
            <person name="Stajich J.E."/>
            <person name="Amses K."/>
            <person name="Simmons R."/>
            <person name="Seto K."/>
            <person name="Myers J."/>
            <person name="Bonds A."/>
            <person name="Quandt C.A."/>
            <person name="Barry K."/>
            <person name="Liu P."/>
            <person name="Grigoriev I."/>
            <person name="Longcore J.E."/>
            <person name="James T.Y."/>
        </authorList>
    </citation>
    <scope>NUCLEOTIDE SEQUENCE</scope>
    <source>
        <strain evidence="2">JEL0318</strain>
    </source>
</reference>
<dbReference type="Pfam" id="PF13460">
    <property type="entry name" value="NAD_binding_10"/>
    <property type="match status" value="1"/>
</dbReference>
<dbReference type="Proteomes" id="UP001212841">
    <property type="component" value="Unassembled WGS sequence"/>
</dbReference>
<evidence type="ECO:0000313" key="3">
    <source>
        <dbReference type="Proteomes" id="UP001212841"/>
    </source>
</evidence>
<keyword evidence="3" id="KW-1185">Reference proteome</keyword>